<dbReference type="PANTHER" id="PTHR42860">
    <property type="entry name" value="VITAMIN B12-BINDING PROTEIN"/>
    <property type="match status" value="1"/>
</dbReference>
<name>A0AAE4QR07_9LEPT</name>
<dbReference type="Pfam" id="PF01497">
    <property type="entry name" value="Peripla_BP_2"/>
    <property type="match status" value="1"/>
</dbReference>
<accession>A0AAE4QR07</accession>
<evidence type="ECO:0000259" key="1">
    <source>
        <dbReference type="PROSITE" id="PS50983"/>
    </source>
</evidence>
<dbReference type="InterPro" id="IPR002491">
    <property type="entry name" value="ABC_transptr_periplasmic_BD"/>
</dbReference>
<sequence>MEGEFQIGPERIICLTEETTELLYLLGEEKRIVGISAYTVRPLRAKDEKPRVSAFINGNVKRIRELKPDLVIGFSDIQAELAKQLISEGLNVLVTNQRTIAEILETSYMIGSMIGKAGEVLDLIRGWREKLERIRRERNSSERPKVFFQEWDEPIITGISWVSELIEIAGGTDCFAGLRGKSLAKDRIVSAKDVADADPDVYIGSWCGKPVHFDWVKGHPEWQNTNAIRNDRIYELDPSVILQPGPALFEEGIDRLAEAIHSS</sequence>
<dbReference type="SUPFAM" id="SSF53807">
    <property type="entry name" value="Helical backbone' metal receptor"/>
    <property type="match status" value="1"/>
</dbReference>
<protein>
    <submittedName>
        <fullName evidence="2">Cobalamin-binding protein</fullName>
    </submittedName>
</protein>
<dbReference type="Gene3D" id="3.40.50.1980">
    <property type="entry name" value="Nitrogenase molybdenum iron protein domain"/>
    <property type="match status" value="2"/>
</dbReference>
<gene>
    <name evidence="2" type="ORF">CH379_017410</name>
</gene>
<dbReference type="CDD" id="cd01144">
    <property type="entry name" value="BtuF"/>
    <property type="match status" value="1"/>
</dbReference>
<dbReference type="InterPro" id="IPR051030">
    <property type="entry name" value="Vitamin_B12-ABC_binding"/>
</dbReference>
<proteinExistence type="predicted"/>
<dbReference type="PANTHER" id="PTHR42860:SF2">
    <property type="entry name" value="BLL4160 PROTEIN"/>
    <property type="match status" value="1"/>
</dbReference>
<dbReference type="RefSeq" id="WP_243399314.1">
    <property type="nucleotide sequence ID" value="NZ_NPEF02000024.1"/>
</dbReference>
<dbReference type="EMBL" id="NPEF02000024">
    <property type="protein sequence ID" value="MDV6237415.1"/>
    <property type="molecule type" value="Genomic_DNA"/>
</dbReference>
<feature type="domain" description="Fe/B12 periplasmic-binding" evidence="1">
    <location>
        <begin position="11"/>
        <end position="263"/>
    </location>
</feature>
<dbReference type="PROSITE" id="PS50983">
    <property type="entry name" value="FE_B12_PBP"/>
    <property type="match status" value="1"/>
</dbReference>
<dbReference type="Proteomes" id="UP000232122">
    <property type="component" value="Unassembled WGS sequence"/>
</dbReference>
<evidence type="ECO:0000313" key="3">
    <source>
        <dbReference type="Proteomes" id="UP000232122"/>
    </source>
</evidence>
<comment type="caution">
    <text evidence="2">The sequence shown here is derived from an EMBL/GenBank/DDBJ whole genome shotgun (WGS) entry which is preliminary data.</text>
</comment>
<dbReference type="AlphaFoldDB" id="A0AAE4QR07"/>
<reference evidence="2 3" key="1">
    <citation type="journal article" date="2018" name="Microb. Genom.">
        <title>Deciphering the unexplored Leptospira diversity from soils uncovers genomic evolution to virulence.</title>
        <authorList>
            <person name="Thibeaux R."/>
            <person name="Iraola G."/>
            <person name="Ferres I."/>
            <person name="Bierque E."/>
            <person name="Girault D."/>
            <person name="Soupe-Gilbert M.E."/>
            <person name="Picardeau M."/>
            <person name="Goarant C."/>
        </authorList>
    </citation>
    <scope>NUCLEOTIDE SEQUENCE [LARGE SCALE GENOMIC DNA]</scope>
    <source>
        <strain evidence="2 3">ATI7-C-A5</strain>
    </source>
</reference>
<evidence type="ECO:0000313" key="2">
    <source>
        <dbReference type="EMBL" id="MDV6237415.1"/>
    </source>
</evidence>
<organism evidence="2 3">
    <name type="scientific">Leptospira ellisii</name>
    <dbReference type="NCBI Taxonomy" id="2023197"/>
    <lineage>
        <taxon>Bacteria</taxon>
        <taxon>Pseudomonadati</taxon>
        <taxon>Spirochaetota</taxon>
        <taxon>Spirochaetia</taxon>
        <taxon>Leptospirales</taxon>
        <taxon>Leptospiraceae</taxon>
        <taxon>Leptospira</taxon>
    </lineage>
</organism>
<keyword evidence="3" id="KW-1185">Reference proteome</keyword>